<dbReference type="AlphaFoldDB" id="A0A0J1FUM1"/>
<dbReference type="InterPro" id="IPR036890">
    <property type="entry name" value="HATPase_C_sf"/>
</dbReference>
<dbReference type="Pfam" id="PF00986">
    <property type="entry name" value="DNA_gyraseB_C"/>
    <property type="match status" value="1"/>
</dbReference>
<dbReference type="GO" id="GO:0034335">
    <property type="term" value="F:DNA negative supercoiling activity"/>
    <property type="evidence" value="ECO:0007669"/>
    <property type="project" value="UniProtKB-ARBA"/>
</dbReference>
<keyword evidence="5 11" id="KW-0067">ATP-binding</keyword>
<evidence type="ECO:0000259" key="12">
    <source>
        <dbReference type="PROSITE" id="PS50880"/>
    </source>
</evidence>
<evidence type="ECO:0000256" key="3">
    <source>
        <dbReference type="ARBA" id="ARBA00022723"/>
    </source>
</evidence>
<dbReference type="Pfam" id="PF01751">
    <property type="entry name" value="Toprim"/>
    <property type="match status" value="1"/>
</dbReference>
<dbReference type="PROSITE" id="PS00177">
    <property type="entry name" value="TOPOISOMERASE_II"/>
    <property type="match status" value="1"/>
</dbReference>
<keyword evidence="7 11" id="KW-0799">Topoisomerase</keyword>
<dbReference type="HAMAP" id="MF_01898">
    <property type="entry name" value="GyrB"/>
    <property type="match status" value="1"/>
</dbReference>
<dbReference type="RefSeq" id="WP_047808972.1">
    <property type="nucleotide sequence ID" value="NZ_LDZY01000003.1"/>
</dbReference>
<dbReference type="InterPro" id="IPR006171">
    <property type="entry name" value="TOPRIM_dom"/>
</dbReference>
<comment type="caution">
    <text evidence="13">The sequence shown here is derived from an EMBL/GenBank/DDBJ whole genome shotgun (WGS) entry which is preliminary data.</text>
</comment>
<dbReference type="SMART" id="SM00433">
    <property type="entry name" value="TOP2c"/>
    <property type="match status" value="1"/>
</dbReference>
<dbReference type="InterPro" id="IPR014721">
    <property type="entry name" value="Ribsml_uS5_D2-typ_fold_subgr"/>
</dbReference>
<proteinExistence type="inferred from homology"/>
<comment type="subunit">
    <text evidence="11">Heterotetramer, composed of two GyrA and two GyrB chains. In the heterotetramer, GyrA contains the active site tyrosine that forms a transient covalent intermediate with DNA, while GyrB binds cofactors and catalyzes ATP hydrolysis.</text>
</comment>
<dbReference type="GO" id="GO:0046872">
    <property type="term" value="F:metal ion binding"/>
    <property type="evidence" value="ECO:0007669"/>
    <property type="project" value="UniProtKB-KW"/>
</dbReference>
<dbReference type="PANTHER" id="PTHR45866">
    <property type="entry name" value="DNA GYRASE/TOPOISOMERASE SUBUNIT B"/>
    <property type="match status" value="1"/>
</dbReference>
<dbReference type="InterPro" id="IPR018522">
    <property type="entry name" value="TopoIIA_CS"/>
</dbReference>
<dbReference type="SUPFAM" id="SSF54211">
    <property type="entry name" value="Ribosomal protein S5 domain 2-like"/>
    <property type="match status" value="1"/>
</dbReference>
<dbReference type="Gene3D" id="3.30.565.10">
    <property type="entry name" value="Histidine kinase-like ATPase, C-terminal domain"/>
    <property type="match status" value="1"/>
</dbReference>
<dbReference type="GO" id="GO:0005737">
    <property type="term" value="C:cytoplasm"/>
    <property type="evidence" value="ECO:0007669"/>
    <property type="project" value="UniProtKB-SubCell"/>
</dbReference>
<dbReference type="InterPro" id="IPR000565">
    <property type="entry name" value="Topo_IIA_B"/>
</dbReference>
<keyword evidence="8" id="KW-0238">DNA-binding</keyword>
<feature type="binding site" evidence="11">
    <location>
        <position position="508"/>
    </location>
    <ligand>
        <name>Mg(2+)</name>
        <dbReference type="ChEBI" id="CHEBI:18420"/>
        <label>1</label>
        <note>catalytic</note>
    </ligand>
</feature>
<dbReference type="Gene3D" id="3.40.50.670">
    <property type="match status" value="1"/>
</dbReference>
<dbReference type="SUPFAM" id="SSF56719">
    <property type="entry name" value="Type II DNA topoisomerase"/>
    <property type="match status" value="1"/>
</dbReference>
<dbReference type="InterPro" id="IPR011557">
    <property type="entry name" value="GyrB"/>
</dbReference>
<evidence type="ECO:0000256" key="5">
    <source>
        <dbReference type="ARBA" id="ARBA00022840"/>
    </source>
</evidence>
<dbReference type="InterPro" id="IPR034160">
    <property type="entry name" value="TOPRIM_GyrB"/>
</dbReference>
<feature type="binding site" evidence="11">
    <location>
        <position position="435"/>
    </location>
    <ligand>
        <name>Mg(2+)</name>
        <dbReference type="ChEBI" id="CHEBI:18420"/>
        <label>1</label>
        <note>catalytic</note>
    </ligand>
</feature>
<keyword evidence="6 11" id="KW-0460">Magnesium</keyword>
<dbReference type="PANTHER" id="PTHR45866:SF1">
    <property type="entry name" value="DNA GYRASE SUBUNIT B, MITOCHONDRIAL"/>
    <property type="match status" value="1"/>
</dbReference>
<dbReference type="SUPFAM" id="SSF55874">
    <property type="entry name" value="ATPase domain of HSP90 chaperone/DNA topoisomerase II/histidine kinase"/>
    <property type="match status" value="1"/>
</dbReference>
<evidence type="ECO:0000256" key="8">
    <source>
        <dbReference type="ARBA" id="ARBA00023125"/>
    </source>
</evidence>
<dbReference type="CDD" id="cd00822">
    <property type="entry name" value="TopoII_Trans_DNA_gyrase"/>
    <property type="match status" value="1"/>
</dbReference>
<dbReference type="CDD" id="cd16928">
    <property type="entry name" value="HATPase_GyrB-like"/>
    <property type="match status" value="1"/>
</dbReference>
<keyword evidence="9 11" id="KW-0413">Isomerase</keyword>
<dbReference type="EMBL" id="LDZY01000003">
    <property type="protein sequence ID" value="KLU67140.1"/>
    <property type="molecule type" value="Genomic_DNA"/>
</dbReference>
<dbReference type="STRING" id="476652.DEAC_c10790"/>
<dbReference type="NCBIfam" id="NF011501">
    <property type="entry name" value="PRK14939.1"/>
    <property type="match status" value="1"/>
</dbReference>
<dbReference type="PRINTS" id="PR01159">
    <property type="entry name" value="DNAGYRASEB"/>
</dbReference>
<gene>
    <name evidence="11 13" type="primary">gyrB</name>
    <name evidence="13" type="ORF">DEAC_c10790</name>
</gene>
<dbReference type="InterPro" id="IPR013759">
    <property type="entry name" value="Topo_IIA_B_C"/>
</dbReference>
<comment type="cofactor">
    <cofactor evidence="11">
        <name>Mg(2+)</name>
        <dbReference type="ChEBI" id="CHEBI:18420"/>
    </cofactor>
    <cofactor evidence="11">
        <name>Mn(2+)</name>
        <dbReference type="ChEBI" id="CHEBI:29035"/>
    </cofactor>
    <cofactor evidence="11">
        <name>Ca(2+)</name>
        <dbReference type="ChEBI" id="CHEBI:29108"/>
    </cofactor>
    <text evidence="11">Binds two Mg(2+) per subunit. The magnesium ions form salt bridges with both the protein and the DNA. Can also accept other divalent metal cations, such as Mn(2+) or Ca(2+).</text>
</comment>
<evidence type="ECO:0000256" key="7">
    <source>
        <dbReference type="ARBA" id="ARBA00023029"/>
    </source>
</evidence>
<keyword evidence="4 11" id="KW-0547">Nucleotide-binding</keyword>
<dbReference type="InterPro" id="IPR013760">
    <property type="entry name" value="Topo_IIA-like_dom_sf"/>
</dbReference>
<comment type="miscellaneous">
    <text evidence="11">Few gyrases are as efficient as E.coli at forming negative supercoils. Not all organisms have 2 type II topoisomerases; in organisms with a single type II topoisomerase this enzyme also has to decatenate newly replicated chromosomes.</text>
</comment>
<dbReference type="CDD" id="cd03366">
    <property type="entry name" value="TOPRIM_TopoIIA_GyrB"/>
    <property type="match status" value="1"/>
</dbReference>
<keyword evidence="14" id="KW-1185">Reference proteome</keyword>
<dbReference type="PRINTS" id="PR00418">
    <property type="entry name" value="TPI2FAMILY"/>
</dbReference>
<evidence type="ECO:0000256" key="4">
    <source>
        <dbReference type="ARBA" id="ARBA00022741"/>
    </source>
</evidence>
<dbReference type="InterPro" id="IPR003594">
    <property type="entry name" value="HATPase_dom"/>
</dbReference>
<dbReference type="GO" id="GO:0005694">
    <property type="term" value="C:chromosome"/>
    <property type="evidence" value="ECO:0007669"/>
    <property type="project" value="InterPro"/>
</dbReference>
<feature type="site" description="Interaction with DNA" evidence="11">
    <location>
        <position position="460"/>
    </location>
</feature>
<feature type="binding site" evidence="11">
    <location>
        <position position="510"/>
    </location>
    <ligand>
        <name>Mg(2+)</name>
        <dbReference type="ChEBI" id="CHEBI:18420"/>
        <label>2</label>
    </ligand>
</feature>
<evidence type="ECO:0000313" key="14">
    <source>
        <dbReference type="Proteomes" id="UP000036356"/>
    </source>
</evidence>
<dbReference type="GO" id="GO:0003677">
    <property type="term" value="F:DNA binding"/>
    <property type="evidence" value="ECO:0007669"/>
    <property type="project" value="UniProtKB-KW"/>
</dbReference>
<evidence type="ECO:0000256" key="9">
    <source>
        <dbReference type="ARBA" id="ARBA00023235"/>
    </source>
</evidence>
<dbReference type="PROSITE" id="PS50880">
    <property type="entry name" value="TOPRIM"/>
    <property type="match status" value="1"/>
</dbReference>
<dbReference type="SMART" id="SM00387">
    <property type="entry name" value="HATPase_c"/>
    <property type="match status" value="1"/>
</dbReference>
<dbReference type="NCBIfam" id="TIGR01059">
    <property type="entry name" value="gyrB"/>
    <property type="match status" value="1"/>
</dbReference>
<dbReference type="InterPro" id="IPR020568">
    <property type="entry name" value="Ribosomal_Su5_D2-typ_SF"/>
</dbReference>
<evidence type="ECO:0000256" key="11">
    <source>
        <dbReference type="HAMAP-Rule" id="MF_01898"/>
    </source>
</evidence>
<feature type="domain" description="Toprim" evidence="12">
    <location>
        <begin position="429"/>
        <end position="543"/>
    </location>
</feature>
<dbReference type="GO" id="GO:0006265">
    <property type="term" value="P:DNA topological change"/>
    <property type="evidence" value="ECO:0007669"/>
    <property type="project" value="UniProtKB-UniRule"/>
</dbReference>
<dbReference type="PATRIC" id="fig|476652.3.peg.1107"/>
<dbReference type="GO" id="GO:0005524">
    <property type="term" value="F:ATP binding"/>
    <property type="evidence" value="ECO:0007669"/>
    <property type="project" value="UniProtKB-UniRule"/>
</dbReference>
<dbReference type="InterPro" id="IPR013506">
    <property type="entry name" value="Topo_IIA_bsu_dom2"/>
</dbReference>
<evidence type="ECO:0000313" key="13">
    <source>
        <dbReference type="EMBL" id="KLU67140.1"/>
    </source>
</evidence>
<feature type="site" description="Interaction with DNA" evidence="11">
    <location>
        <position position="463"/>
    </location>
</feature>
<dbReference type="InterPro" id="IPR001241">
    <property type="entry name" value="Topo_IIA"/>
</dbReference>
<accession>A0A0J1FUM1</accession>
<dbReference type="Pfam" id="PF00204">
    <property type="entry name" value="DNA_gyraseB"/>
    <property type="match status" value="1"/>
</dbReference>
<comment type="function">
    <text evidence="11">A type II topoisomerase that negatively supercoils closed circular double-stranded (ds) DNA in an ATP-dependent manner to modulate DNA topology and maintain chromosomes in an underwound state. Negative supercoiling favors strand separation, and DNA replication, transcription, recombination and repair, all of which involve strand separation. Also able to catalyze the interconversion of other topological isomers of dsDNA rings, including catenanes and knotted rings. Type II topoisomerases break and join 2 DNA strands simultaneously in an ATP-dependent manner.</text>
</comment>
<comment type="catalytic activity">
    <reaction evidence="1 11">
        <text>ATP-dependent breakage, passage and rejoining of double-stranded DNA.</text>
        <dbReference type="EC" id="5.6.2.2"/>
    </reaction>
</comment>
<evidence type="ECO:0000256" key="6">
    <source>
        <dbReference type="ARBA" id="ARBA00022842"/>
    </source>
</evidence>
<dbReference type="InterPro" id="IPR002288">
    <property type="entry name" value="DNA_gyrase_B_C"/>
</dbReference>
<dbReference type="Pfam" id="PF02518">
    <property type="entry name" value="HATPase_c"/>
    <property type="match status" value="1"/>
</dbReference>
<feature type="binding site" evidence="11">
    <location>
        <position position="508"/>
    </location>
    <ligand>
        <name>Mg(2+)</name>
        <dbReference type="ChEBI" id="CHEBI:18420"/>
        <label>2</label>
    </ligand>
</feature>
<dbReference type="FunFam" id="3.30.565.10:FF:000002">
    <property type="entry name" value="DNA gyrase subunit B"/>
    <property type="match status" value="1"/>
</dbReference>
<comment type="subcellular location">
    <subcellularLocation>
        <location evidence="11">Cytoplasm</location>
    </subcellularLocation>
</comment>
<sequence length="644" mass="71942">MQDNTDINIPDTGDNYNAGQIEVLEGLEAVRKRPGMYIGSTSSRGLHHLVYEIVDNSIDEALAGVCDLIDVIIRKDNSITVIDNGRGIPVDIHPKMGKPTVEVCLTVLHAGGKFGGSESAYKVSGGLHGVGLSVVNALSKWLTVEVFKGGHVYHQEYAQGKPTTELLNLGETEKTGTQITFMPDPEIFEDTVYDYDVLAHRLRELSFLNKSVKINLTDERTDSQETFFHTGGIQDFVIYLNKTKDCLHPQPIFIETSKDGVQVEVSMQYNDSYTENLYSYANNINTQEGGTHEAGFKSALTRVINDYARKNNILKSSDSNLSGDDIREGLTAVISVKVPDPQFEGQTKTKLGNSEIRGIVDSATGEGLSIFLEENPVLGKKFIEKSLQAARARDAARKARELTRRKSALEGTSLPGKLADCSWKEPDLCEMYLVEGDSAGGSAKQGRDRRFQAILPLRGKILNVEKARLDKILANAEIRAMITAMGTGISDDFDISKARYNKLIIMTDADVDGAHIRTLLLTFFYRYMKPLIENHYVYIAQPPLFKVKKGREIQYAYSDDELTKILDTIGRDKVEIQRYKGLGEMNPEQLWETTMDPAKRTILQVTIEDAIRSEDMFSILMGDKVEPRRDFIHRHAKDVRNLDT</sequence>
<dbReference type="GO" id="GO:0006261">
    <property type="term" value="P:DNA-templated DNA replication"/>
    <property type="evidence" value="ECO:0007669"/>
    <property type="project" value="UniProtKB-UniRule"/>
</dbReference>
<dbReference type="EC" id="5.6.2.2" evidence="11"/>
<evidence type="ECO:0000256" key="10">
    <source>
        <dbReference type="ARBA" id="ARBA00063644"/>
    </source>
</evidence>
<keyword evidence="3 11" id="KW-0479">Metal-binding</keyword>
<comment type="subunit">
    <text evidence="10">Heterotetramer composed of ParC and ParE.</text>
</comment>
<dbReference type="FunFam" id="3.40.50.670:FF:000002">
    <property type="entry name" value="DNA gyrase subunit B"/>
    <property type="match status" value="1"/>
</dbReference>
<keyword evidence="11" id="KW-0963">Cytoplasm</keyword>
<dbReference type="Proteomes" id="UP000036356">
    <property type="component" value="Unassembled WGS sequence"/>
</dbReference>
<organism evidence="13 14">
    <name type="scientific">Desulfosporosinus acididurans</name>
    <dbReference type="NCBI Taxonomy" id="476652"/>
    <lineage>
        <taxon>Bacteria</taxon>
        <taxon>Bacillati</taxon>
        <taxon>Bacillota</taxon>
        <taxon>Clostridia</taxon>
        <taxon>Eubacteriales</taxon>
        <taxon>Desulfitobacteriaceae</taxon>
        <taxon>Desulfosporosinus</taxon>
    </lineage>
</organism>
<comment type="similarity">
    <text evidence="2 11">Belongs to the type II topoisomerase GyrB family.</text>
</comment>
<dbReference type="NCBIfam" id="NF004189">
    <property type="entry name" value="PRK05644.1"/>
    <property type="match status" value="1"/>
</dbReference>
<evidence type="ECO:0000256" key="1">
    <source>
        <dbReference type="ARBA" id="ARBA00000185"/>
    </source>
</evidence>
<dbReference type="FunFam" id="3.30.230.10:FF:000005">
    <property type="entry name" value="DNA gyrase subunit B"/>
    <property type="match status" value="1"/>
</dbReference>
<dbReference type="Gene3D" id="3.30.230.10">
    <property type="match status" value="1"/>
</dbReference>
<evidence type="ECO:0000256" key="2">
    <source>
        <dbReference type="ARBA" id="ARBA00010708"/>
    </source>
</evidence>
<reference evidence="13 14" key="1">
    <citation type="submission" date="2015-06" db="EMBL/GenBank/DDBJ databases">
        <title>Draft genome of the moderately acidophilic sulfate reducer Candidatus Desulfosporosinus acididurans strain M1.</title>
        <authorList>
            <person name="Poehlein A."/>
            <person name="Petzsch P."/>
            <person name="Johnson B.D."/>
            <person name="Schloemann M."/>
            <person name="Daniel R."/>
            <person name="Muehling M."/>
        </authorList>
    </citation>
    <scope>NUCLEOTIDE SEQUENCE [LARGE SCALE GENOMIC DNA]</scope>
    <source>
        <strain evidence="13 14">M1</strain>
    </source>
</reference>
<protein>
    <recommendedName>
        <fullName evidence="11">DNA gyrase subunit B</fullName>
        <ecNumber evidence="11">5.6.2.2</ecNumber>
    </recommendedName>
</protein>
<name>A0A0J1FUM1_9FIRM</name>